<protein>
    <submittedName>
        <fullName evidence="1">Uncharacterized protein</fullName>
    </submittedName>
</protein>
<dbReference type="EMBL" id="LNFP01002359">
    <property type="protein sequence ID" value="KUF83494.1"/>
    <property type="molecule type" value="Genomic_DNA"/>
</dbReference>
<comment type="caution">
    <text evidence="1">The sequence shown here is derived from an EMBL/GenBank/DDBJ whole genome shotgun (WGS) entry which is preliminary data.</text>
</comment>
<reference evidence="1 2" key="1">
    <citation type="submission" date="2015-11" db="EMBL/GenBank/DDBJ databases">
        <title>Genomes and virulence difference between two physiological races of Phytophthora nicotianae.</title>
        <authorList>
            <person name="Liu H."/>
            <person name="Ma X."/>
            <person name="Yu H."/>
            <person name="Fang D."/>
            <person name="Li Y."/>
            <person name="Wang X."/>
            <person name="Wang W."/>
            <person name="Dong Y."/>
            <person name="Xiao B."/>
        </authorList>
    </citation>
    <scope>NUCLEOTIDE SEQUENCE [LARGE SCALE GENOMIC DNA]</scope>
    <source>
        <strain evidence="2">race 1</strain>
    </source>
</reference>
<evidence type="ECO:0000313" key="2">
    <source>
        <dbReference type="Proteomes" id="UP000054636"/>
    </source>
</evidence>
<dbReference type="Proteomes" id="UP000054636">
    <property type="component" value="Unassembled WGS sequence"/>
</dbReference>
<gene>
    <name evidence="1" type="ORF">AM588_10000555</name>
</gene>
<evidence type="ECO:0000313" key="1">
    <source>
        <dbReference type="EMBL" id="KUF83494.1"/>
    </source>
</evidence>
<name>A0A0W8CHA2_PHYNI</name>
<proteinExistence type="predicted"/>
<organism evidence="1 2">
    <name type="scientific">Phytophthora nicotianae</name>
    <name type="common">Potato buckeye rot agent</name>
    <name type="synonym">Phytophthora parasitica</name>
    <dbReference type="NCBI Taxonomy" id="4792"/>
    <lineage>
        <taxon>Eukaryota</taxon>
        <taxon>Sar</taxon>
        <taxon>Stramenopiles</taxon>
        <taxon>Oomycota</taxon>
        <taxon>Peronosporomycetes</taxon>
        <taxon>Peronosporales</taxon>
        <taxon>Peronosporaceae</taxon>
        <taxon>Phytophthora</taxon>
    </lineage>
</organism>
<dbReference type="AlphaFoldDB" id="A0A0W8CHA2"/>
<sequence>MQCRKCVDSLTVELNGKKVITETEFKGFWNNLRAMTELSQDEVFKHGADMHLYPDSWYSINFSGVGGPTGDGYSNNQLEKGGKLDSTISQAQEPIQFNNGFFHRLLLAPLLLTLQKPQALIVGLHLAPLLPSKFANRMAKAVFGILIFEYHCRKWLNTRC</sequence>
<accession>A0A0W8CHA2</accession>